<name>A0A0F9XX74_9ZZZZ</name>
<sequence>MNLHLISGPEGSGKTTMLRNLMRESTGEVMQSDPGRCTMAGLARLVRMSFTDPQVKLVVFDGVNSEQLFELTRLSRSLNGRKDLTIAAALACYVQAPDYQFENLKISHLPARQPQPV</sequence>
<gene>
    <name evidence="1" type="ORF">LCGC14_0089110</name>
</gene>
<evidence type="ECO:0000313" key="1">
    <source>
        <dbReference type="EMBL" id="KKO04017.1"/>
    </source>
</evidence>
<dbReference type="AlphaFoldDB" id="A0A0F9XX74"/>
<reference evidence="1" key="1">
    <citation type="journal article" date="2015" name="Nature">
        <title>Complex archaea that bridge the gap between prokaryotes and eukaryotes.</title>
        <authorList>
            <person name="Spang A."/>
            <person name="Saw J.H."/>
            <person name="Jorgensen S.L."/>
            <person name="Zaremba-Niedzwiedzka K."/>
            <person name="Martijn J."/>
            <person name="Lind A.E."/>
            <person name="van Eijk R."/>
            <person name="Schleper C."/>
            <person name="Guy L."/>
            <person name="Ettema T.J."/>
        </authorList>
    </citation>
    <scope>NUCLEOTIDE SEQUENCE</scope>
</reference>
<protein>
    <submittedName>
        <fullName evidence="1">Uncharacterized protein</fullName>
    </submittedName>
</protein>
<organism evidence="1">
    <name type="scientific">marine sediment metagenome</name>
    <dbReference type="NCBI Taxonomy" id="412755"/>
    <lineage>
        <taxon>unclassified sequences</taxon>
        <taxon>metagenomes</taxon>
        <taxon>ecological metagenomes</taxon>
    </lineage>
</organism>
<comment type="caution">
    <text evidence="1">The sequence shown here is derived from an EMBL/GenBank/DDBJ whole genome shotgun (WGS) entry which is preliminary data.</text>
</comment>
<dbReference type="EMBL" id="LAZR01000024">
    <property type="protein sequence ID" value="KKO04017.1"/>
    <property type="molecule type" value="Genomic_DNA"/>
</dbReference>
<proteinExistence type="predicted"/>
<dbReference type="SUPFAM" id="SSF53795">
    <property type="entry name" value="PEP carboxykinase-like"/>
    <property type="match status" value="1"/>
</dbReference>
<accession>A0A0F9XX74</accession>